<keyword evidence="1" id="KW-0812">Transmembrane</keyword>
<feature type="transmembrane region" description="Helical" evidence="1">
    <location>
        <begin position="63"/>
        <end position="81"/>
    </location>
</feature>
<dbReference type="RefSeq" id="WP_103098467.1">
    <property type="nucleotide sequence ID" value="NZ_LYMM01000068.1"/>
</dbReference>
<sequence>MMMNTAIRAARIAGMIGAVLWSIGDILLVGGTADPADYPLLSKTYASHISFGALPLMLGLSEYRLALGALLNNLAIPLYLAGSWHLYQGARPAGRLLSLTVLILLMCGNAWSPLGHAGFYYVGRVYQTISIVPPAAHDALLGLGDEFNHMLLIAWLLPVLTLGCGMLVLCLTIATGKSAYPRWSALIFNPAVPLLIAAAGSVLPAPVGTWFYAAVLNVAFLLIYTSSTALLWRTPAIR</sequence>
<keyword evidence="1" id="KW-1133">Transmembrane helix</keyword>
<protein>
    <recommendedName>
        <fullName evidence="4">DUF998 domain-containing protein</fullName>
    </recommendedName>
</protein>
<proteinExistence type="predicted"/>
<feature type="transmembrane region" description="Helical" evidence="1">
    <location>
        <begin position="152"/>
        <end position="174"/>
    </location>
</feature>
<name>A0A2K2FV88_9SPHN</name>
<dbReference type="InterPro" id="IPR046475">
    <property type="entry name" value="DUF6796"/>
</dbReference>
<keyword evidence="3" id="KW-1185">Reference proteome</keyword>
<dbReference type="OrthoDB" id="2234586at2"/>
<accession>A0A2K2FV88</accession>
<evidence type="ECO:0000313" key="3">
    <source>
        <dbReference type="Proteomes" id="UP000236327"/>
    </source>
</evidence>
<keyword evidence="1" id="KW-0472">Membrane</keyword>
<feature type="transmembrane region" description="Helical" evidence="1">
    <location>
        <begin position="12"/>
        <end position="33"/>
    </location>
</feature>
<evidence type="ECO:0000313" key="2">
    <source>
        <dbReference type="EMBL" id="PNU02701.1"/>
    </source>
</evidence>
<feature type="transmembrane region" description="Helical" evidence="1">
    <location>
        <begin position="210"/>
        <end position="232"/>
    </location>
</feature>
<evidence type="ECO:0000256" key="1">
    <source>
        <dbReference type="SAM" id="Phobius"/>
    </source>
</evidence>
<comment type="caution">
    <text evidence="2">The sequence shown here is derived from an EMBL/GenBank/DDBJ whole genome shotgun (WGS) entry which is preliminary data.</text>
</comment>
<feature type="transmembrane region" description="Helical" evidence="1">
    <location>
        <begin position="186"/>
        <end position="204"/>
    </location>
</feature>
<reference evidence="2 3" key="1">
    <citation type="submission" date="2016-05" db="EMBL/GenBank/DDBJ databases">
        <title>Complete genome sequence of Novosphingobium guangzhouense SA925(T).</title>
        <authorList>
            <person name="Sha S."/>
        </authorList>
    </citation>
    <scope>NUCLEOTIDE SEQUENCE [LARGE SCALE GENOMIC DNA]</scope>
    <source>
        <strain evidence="2 3">SA925</strain>
    </source>
</reference>
<dbReference type="Proteomes" id="UP000236327">
    <property type="component" value="Unassembled WGS sequence"/>
</dbReference>
<evidence type="ECO:0008006" key="4">
    <source>
        <dbReference type="Google" id="ProtNLM"/>
    </source>
</evidence>
<dbReference type="Pfam" id="PF20599">
    <property type="entry name" value="DUF6796"/>
    <property type="match status" value="1"/>
</dbReference>
<dbReference type="EMBL" id="LYMM01000068">
    <property type="protein sequence ID" value="PNU02701.1"/>
    <property type="molecule type" value="Genomic_DNA"/>
</dbReference>
<feature type="transmembrane region" description="Helical" evidence="1">
    <location>
        <begin position="93"/>
        <end position="111"/>
    </location>
</feature>
<organism evidence="2 3">
    <name type="scientific">Novosphingobium guangzhouense</name>
    <dbReference type="NCBI Taxonomy" id="1850347"/>
    <lineage>
        <taxon>Bacteria</taxon>
        <taxon>Pseudomonadati</taxon>
        <taxon>Pseudomonadota</taxon>
        <taxon>Alphaproteobacteria</taxon>
        <taxon>Sphingomonadales</taxon>
        <taxon>Sphingomonadaceae</taxon>
        <taxon>Novosphingobium</taxon>
    </lineage>
</organism>
<dbReference type="AlphaFoldDB" id="A0A2K2FV88"/>
<gene>
    <name evidence="2" type="ORF">A8V01_25865</name>
</gene>